<feature type="compositionally biased region" description="Low complexity" evidence="5">
    <location>
        <begin position="372"/>
        <end position="399"/>
    </location>
</feature>
<dbReference type="OrthoDB" id="2162994at2759"/>
<dbReference type="FunCoup" id="A0A152A117">
    <property type="interactions" value="738"/>
</dbReference>
<sequence>MTNNQSVLTQNSIQTITTTTTTISNNNINNNNSNSTIGSNSLNMEFKHCECKNAKELIQLIRSDAIENIQVSWPDDMGLWYSSVLKSCEVSLQNLVEGIKLSGQVLLVDPTSARYDLSKKKTILVRCSNTTNNNTAASCSTGALSKYNGYHQNSHYYGTGIEEDVDECGSSMNASGGDGEVARSPPSKFSLLLDESEKSRKVIRNPFGNPFQNHQHHSGSPPPNIFVSLPSSSSAASSSSQPPTTTLIQQLSPVFQSFNSVPQHQLELLLSQNSSSTPTSPPSLKSSGNGGGGYQSLKKTQFLQPPSNSGNVGVGFATSGSGSVLGKRPLEEDDDTQWLEEIKNGSIVEVVPDLSNPLMSLCGSLGVPLTSPLTSSDSSPGLSNSLDDSSSSGEGNGPDLSNIDSAERAILEGQIHLPPLLRPRQYHACKIPKEDRQTKRRKNHTSLFCRHCGTTDTPEWRRGPDGRKSLCNACGLHYSKLVKKENLAVPQLSRSFDISELLNPSD</sequence>
<proteinExistence type="predicted"/>
<dbReference type="PROSITE" id="PS00344">
    <property type="entry name" value="GATA_ZN_FINGER_1"/>
    <property type="match status" value="1"/>
</dbReference>
<dbReference type="GO" id="GO:0006355">
    <property type="term" value="P:regulation of DNA-templated transcription"/>
    <property type="evidence" value="ECO:0007669"/>
    <property type="project" value="InterPro"/>
</dbReference>
<feature type="compositionally biased region" description="Polar residues" evidence="5">
    <location>
        <begin position="297"/>
        <end position="311"/>
    </location>
</feature>
<dbReference type="InterPro" id="IPR000679">
    <property type="entry name" value="Znf_GATA"/>
</dbReference>
<evidence type="ECO:0000256" key="4">
    <source>
        <dbReference type="PROSITE-ProRule" id="PRU00094"/>
    </source>
</evidence>
<dbReference type="PANTHER" id="PTHR45658">
    <property type="entry name" value="GATA TRANSCRIPTION FACTOR"/>
    <property type="match status" value="1"/>
</dbReference>
<dbReference type="SUPFAM" id="SSF57716">
    <property type="entry name" value="Glucocorticoid receptor-like (DNA-binding domain)"/>
    <property type="match status" value="1"/>
</dbReference>
<keyword evidence="2 4" id="KW-0863">Zinc-finger</keyword>
<evidence type="ECO:0000256" key="2">
    <source>
        <dbReference type="ARBA" id="ARBA00022771"/>
    </source>
</evidence>
<organism evidence="7 8">
    <name type="scientific">Tieghemostelium lacteum</name>
    <name type="common">Slime mold</name>
    <name type="synonym">Dictyostelium lacteum</name>
    <dbReference type="NCBI Taxonomy" id="361077"/>
    <lineage>
        <taxon>Eukaryota</taxon>
        <taxon>Amoebozoa</taxon>
        <taxon>Evosea</taxon>
        <taxon>Eumycetozoa</taxon>
        <taxon>Dictyostelia</taxon>
        <taxon>Dictyosteliales</taxon>
        <taxon>Raperosteliaceae</taxon>
        <taxon>Tieghemostelium</taxon>
    </lineage>
</organism>
<feature type="region of interest" description="Disordered" evidence="5">
    <location>
        <begin position="272"/>
        <end position="330"/>
    </location>
</feature>
<dbReference type="AlphaFoldDB" id="A0A152A117"/>
<dbReference type="Gene3D" id="3.30.50.10">
    <property type="entry name" value="Erythroid Transcription Factor GATA-1, subunit A"/>
    <property type="match status" value="1"/>
</dbReference>
<evidence type="ECO:0000259" key="6">
    <source>
        <dbReference type="PROSITE" id="PS50114"/>
    </source>
</evidence>
<dbReference type="InterPro" id="IPR051140">
    <property type="entry name" value="GATA_TF"/>
</dbReference>
<evidence type="ECO:0000313" key="8">
    <source>
        <dbReference type="Proteomes" id="UP000076078"/>
    </source>
</evidence>
<dbReference type="CDD" id="cd00202">
    <property type="entry name" value="ZnF_GATA"/>
    <property type="match status" value="1"/>
</dbReference>
<dbReference type="STRING" id="361077.A0A152A117"/>
<comment type="caution">
    <text evidence="7">The sequence shown here is derived from an EMBL/GenBank/DDBJ whole genome shotgun (WGS) entry which is preliminary data.</text>
</comment>
<dbReference type="InParanoid" id="A0A152A117"/>
<evidence type="ECO:0000256" key="5">
    <source>
        <dbReference type="SAM" id="MobiDB-lite"/>
    </source>
</evidence>
<dbReference type="GO" id="GO:0008270">
    <property type="term" value="F:zinc ion binding"/>
    <property type="evidence" value="ECO:0007669"/>
    <property type="project" value="UniProtKB-KW"/>
</dbReference>
<accession>A0A152A117</accession>
<evidence type="ECO:0000256" key="3">
    <source>
        <dbReference type="ARBA" id="ARBA00022833"/>
    </source>
</evidence>
<keyword evidence="8" id="KW-1185">Reference proteome</keyword>
<protein>
    <submittedName>
        <fullName evidence="7">Putative GATA-binding transcription factor</fullName>
    </submittedName>
</protein>
<dbReference type="PROSITE" id="PS50114">
    <property type="entry name" value="GATA_ZN_FINGER_2"/>
    <property type="match status" value="1"/>
</dbReference>
<feature type="region of interest" description="Disordered" evidence="5">
    <location>
        <begin position="372"/>
        <end position="402"/>
    </location>
</feature>
<dbReference type="Pfam" id="PF00320">
    <property type="entry name" value="GATA"/>
    <property type="match status" value="1"/>
</dbReference>
<evidence type="ECO:0000256" key="1">
    <source>
        <dbReference type="ARBA" id="ARBA00022723"/>
    </source>
</evidence>
<dbReference type="GO" id="GO:0043565">
    <property type="term" value="F:sequence-specific DNA binding"/>
    <property type="evidence" value="ECO:0007669"/>
    <property type="project" value="InterPro"/>
</dbReference>
<feature type="domain" description="GATA-type" evidence="6">
    <location>
        <begin position="443"/>
        <end position="478"/>
    </location>
</feature>
<dbReference type="Proteomes" id="UP000076078">
    <property type="component" value="Unassembled WGS sequence"/>
</dbReference>
<feature type="compositionally biased region" description="Low complexity" evidence="5">
    <location>
        <begin position="272"/>
        <end position="287"/>
    </location>
</feature>
<gene>
    <name evidence="7" type="ORF">DLAC_03704</name>
</gene>
<dbReference type="EMBL" id="LODT01000020">
    <property type="protein sequence ID" value="KYQ99760.1"/>
    <property type="molecule type" value="Genomic_DNA"/>
</dbReference>
<reference evidence="7 8" key="1">
    <citation type="submission" date="2015-12" db="EMBL/GenBank/DDBJ databases">
        <title>Dictyostelia acquired genes for synthesis and detection of signals that induce cell-type specialization by lateral gene transfer from prokaryotes.</title>
        <authorList>
            <person name="Gloeckner G."/>
            <person name="Schaap P."/>
        </authorList>
    </citation>
    <scope>NUCLEOTIDE SEQUENCE [LARGE SCALE GENOMIC DNA]</scope>
    <source>
        <strain evidence="7 8">TK</strain>
    </source>
</reference>
<feature type="compositionally biased region" description="Low complexity" evidence="5">
    <location>
        <begin position="228"/>
        <end position="245"/>
    </location>
</feature>
<keyword evidence="1" id="KW-0479">Metal-binding</keyword>
<name>A0A152A117_TIELA</name>
<feature type="region of interest" description="Disordered" evidence="5">
    <location>
        <begin position="203"/>
        <end position="245"/>
    </location>
</feature>
<keyword evidence="3" id="KW-0862">Zinc</keyword>
<dbReference type="OMA" id="RQYHACK"/>
<dbReference type="SMART" id="SM00401">
    <property type="entry name" value="ZnF_GATA"/>
    <property type="match status" value="1"/>
</dbReference>
<evidence type="ECO:0000313" key="7">
    <source>
        <dbReference type="EMBL" id="KYQ99760.1"/>
    </source>
</evidence>
<dbReference type="InterPro" id="IPR013088">
    <property type="entry name" value="Znf_NHR/GATA"/>
</dbReference>